<dbReference type="GO" id="GO:0046982">
    <property type="term" value="F:protein heterodimerization activity"/>
    <property type="evidence" value="ECO:0007669"/>
    <property type="project" value="InterPro"/>
</dbReference>
<feature type="region of interest" description="Disordered" evidence="6">
    <location>
        <begin position="96"/>
        <end position="137"/>
    </location>
</feature>
<dbReference type="GO" id="GO:0006281">
    <property type="term" value="P:DNA repair"/>
    <property type="evidence" value="ECO:0007669"/>
    <property type="project" value="UniProtKB-KW"/>
</dbReference>
<dbReference type="Gene3D" id="1.10.20.10">
    <property type="entry name" value="Histone, subunit A"/>
    <property type="match status" value="1"/>
</dbReference>
<evidence type="ECO:0000256" key="3">
    <source>
        <dbReference type="ARBA" id="ARBA00022763"/>
    </source>
</evidence>
<dbReference type="EMBL" id="JAHLQT010037402">
    <property type="protein sequence ID" value="KAG7157548.1"/>
    <property type="molecule type" value="Genomic_DNA"/>
</dbReference>
<dbReference type="GO" id="GO:0031297">
    <property type="term" value="P:replication fork processing"/>
    <property type="evidence" value="ECO:0007669"/>
    <property type="project" value="TreeGrafter"/>
</dbReference>
<feature type="compositionally biased region" description="Basic residues" evidence="6">
    <location>
        <begin position="111"/>
        <end position="121"/>
    </location>
</feature>
<proteinExistence type="inferred from homology"/>
<dbReference type="GO" id="GO:0003682">
    <property type="term" value="F:chromatin binding"/>
    <property type="evidence" value="ECO:0007669"/>
    <property type="project" value="TreeGrafter"/>
</dbReference>
<dbReference type="GO" id="GO:0003677">
    <property type="term" value="F:DNA binding"/>
    <property type="evidence" value="ECO:0007669"/>
    <property type="project" value="UniProtKB-KW"/>
</dbReference>
<dbReference type="InterPro" id="IPR009072">
    <property type="entry name" value="Histone-fold"/>
</dbReference>
<dbReference type="InterPro" id="IPR029003">
    <property type="entry name" value="CENP-S/Mhf1"/>
</dbReference>
<dbReference type="GO" id="GO:0000712">
    <property type="term" value="P:resolution of meiotic recombination intermediates"/>
    <property type="evidence" value="ECO:0007669"/>
    <property type="project" value="TreeGrafter"/>
</dbReference>
<keyword evidence="5" id="KW-0234">DNA repair</keyword>
<keyword evidence="3" id="KW-0227">DNA damage</keyword>
<dbReference type="PANTHER" id="PTHR22980">
    <property type="entry name" value="CORTISTATIN"/>
    <property type="match status" value="1"/>
</dbReference>
<evidence type="ECO:0000256" key="2">
    <source>
        <dbReference type="ARBA" id="ARBA00016400"/>
    </source>
</evidence>
<protein>
    <recommendedName>
        <fullName evidence="2">Centromere protein S</fullName>
    </recommendedName>
</protein>
<feature type="compositionally biased region" description="Basic and acidic residues" evidence="6">
    <location>
        <begin position="97"/>
        <end position="110"/>
    </location>
</feature>
<gene>
    <name evidence="7" type="primary">Cenps-L</name>
    <name evidence="7" type="ORF">Hamer_G019182</name>
</gene>
<comment type="similarity">
    <text evidence="1">Belongs to the TAF9 family. CENP-S/MHF1 subfamily.</text>
</comment>
<comment type="caution">
    <text evidence="7">The sequence shown here is derived from an EMBL/GenBank/DDBJ whole genome shotgun (WGS) entry which is preliminary data.</text>
</comment>
<keyword evidence="8" id="KW-1185">Reference proteome</keyword>
<evidence type="ECO:0000256" key="4">
    <source>
        <dbReference type="ARBA" id="ARBA00023125"/>
    </source>
</evidence>
<feature type="non-terminal residue" evidence="7">
    <location>
        <position position="1"/>
    </location>
</feature>
<accession>A0A8J5JK50</accession>
<dbReference type="CDD" id="cd22919">
    <property type="entry name" value="HFD_CENP-S"/>
    <property type="match status" value="1"/>
</dbReference>
<evidence type="ECO:0000256" key="1">
    <source>
        <dbReference type="ARBA" id="ARBA00006612"/>
    </source>
</evidence>
<evidence type="ECO:0000313" key="8">
    <source>
        <dbReference type="Proteomes" id="UP000747542"/>
    </source>
</evidence>
<organism evidence="7 8">
    <name type="scientific">Homarus americanus</name>
    <name type="common">American lobster</name>
    <dbReference type="NCBI Taxonomy" id="6706"/>
    <lineage>
        <taxon>Eukaryota</taxon>
        <taxon>Metazoa</taxon>
        <taxon>Ecdysozoa</taxon>
        <taxon>Arthropoda</taxon>
        <taxon>Crustacea</taxon>
        <taxon>Multicrustacea</taxon>
        <taxon>Malacostraca</taxon>
        <taxon>Eumalacostraca</taxon>
        <taxon>Eucarida</taxon>
        <taxon>Decapoda</taxon>
        <taxon>Pleocyemata</taxon>
        <taxon>Astacidea</taxon>
        <taxon>Nephropoidea</taxon>
        <taxon>Nephropidae</taxon>
        <taxon>Homarus</taxon>
    </lineage>
</organism>
<evidence type="ECO:0000256" key="5">
    <source>
        <dbReference type="ARBA" id="ARBA00023204"/>
    </source>
</evidence>
<sequence>CLCVILQLTGDGHGGRRGGETLKAAIHFTVGRICEEVGAELGLTYHRKVIATLSEITCSQLEHYATDVEAFSNHARRTTVSTDDVKLLVRRNPQLAEHIKEMTDSMEETRKKKGKRGRKPKIKDPPEDNTEQTVIDD</sequence>
<dbReference type="AlphaFoldDB" id="A0A8J5JK50"/>
<name>A0A8J5JK50_HOMAM</name>
<dbReference type="PANTHER" id="PTHR22980:SF0">
    <property type="entry name" value="CENTROMERE PROTEIN S"/>
    <property type="match status" value="1"/>
</dbReference>
<dbReference type="GO" id="GO:0071821">
    <property type="term" value="C:FANCM-MHF complex"/>
    <property type="evidence" value="ECO:0007669"/>
    <property type="project" value="InterPro"/>
</dbReference>
<evidence type="ECO:0000313" key="7">
    <source>
        <dbReference type="EMBL" id="KAG7157548.1"/>
    </source>
</evidence>
<reference evidence="7" key="1">
    <citation type="journal article" date="2021" name="Sci. Adv.">
        <title>The American lobster genome reveals insights on longevity, neural, and immune adaptations.</title>
        <authorList>
            <person name="Polinski J.M."/>
            <person name="Zimin A.V."/>
            <person name="Clark K.F."/>
            <person name="Kohn A.B."/>
            <person name="Sadowski N."/>
            <person name="Timp W."/>
            <person name="Ptitsyn A."/>
            <person name="Khanna P."/>
            <person name="Romanova D.Y."/>
            <person name="Williams P."/>
            <person name="Greenwood S.J."/>
            <person name="Moroz L.L."/>
            <person name="Walt D.R."/>
            <person name="Bodnar A.G."/>
        </authorList>
    </citation>
    <scope>NUCLEOTIDE SEQUENCE</scope>
    <source>
        <strain evidence="7">GMGI-L3</strain>
    </source>
</reference>
<evidence type="ECO:0000256" key="6">
    <source>
        <dbReference type="SAM" id="MobiDB-lite"/>
    </source>
</evidence>
<dbReference type="Pfam" id="PF15630">
    <property type="entry name" value="CENP-S"/>
    <property type="match status" value="1"/>
</dbReference>
<feature type="compositionally biased region" description="Acidic residues" evidence="6">
    <location>
        <begin position="127"/>
        <end position="137"/>
    </location>
</feature>
<keyword evidence="4" id="KW-0238">DNA-binding</keyword>
<dbReference type="Proteomes" id="UP000747542">
    <property type="component" value="Unassembled WGS sequence"/>
</dbReference>
<dbReference type="SUPFAM" id="SSF47113">
    <property type="entry name" value="Histone-fold"/>
    <property type="match status" value="1"/>
</dbReference>